<dbReference type="RefSeq" id="WP_087425360.1">
    <property type="nucleotide sequence ID" value="NZ_NFII01000002.1"/>
</dbReference>
<keyword evidence="3" id="KW-0804">Transcription</keyword>
<dbReference type="InterPro" id="IPR009057">
    <property type="entry name" value="Homeodomain-like_sf"/>
</dbReference>
<dbReference type="AlphaFoldDB" id="A0A1Y3Z7G1"/>
<proteinExistence type="predicted"/>
<dbReference type="Gene3D" id="1.10.10.60">
    <property type="entry name" value="Homeodomain-like"/>
    <property type="match status" value="1"/>
</dbReference>
<evidence type="ECO:0000256" key="3">
    <source>
        <dbReference type="ARBA" id="ARBA00023163"/>
    </source>
</evidence>
<dbReference type="Proteomes" id="UP000195386">
    <property type="component" value="Unassembled WGS sequence"/>
</dbReference>
<evidence type="ECO:0000313" key="6">
    <source>
        <dbReference type="Proteomes" id="UP000195386"/>
    </source>
</evidence>
<evidence type="ECO:0000256" key="2">
    <source>
        <dbReference type="ARBA" id="ARBA00023125"/>
    </source>
</evidence>
<keyword evidence="2" id="KW-0238">DNA-binding</keyword>
<name>A0A1Y3Z7G1_9BACE</name>
<evidence type="ECO:0000256" key="1">
    <source>
        <dbReference type="ARBA" id="ARBA00023015"/>
    </source>
</evidence>
<sequence length="296" mass="34184">MYDSFACGAGNADCLKCPKAVDNLILYASHSRGFHFIVPRCDNNIIMFLLKGEALINSKEYAGVTLHAGEFILQAVGSKYEVLAMTDVECVCYRFSRPESFCEGRYRHIVKEVVPPLIFFPLKICSELNFFLEASKSYLAGEKICRELLQFKQKELAFILWHYYSDYELSMLVHSLSEYTDSFQYFVLKNYDKVKTVEEFAELGGYTATTFRRIFTSVFHQPVYEWMQERRKEGILYELRHTDFTISEICYKYGFESLPHFSNFCKKNFGLSPRSLRKEAGSSSLSAVQSSEPLSV</sequence>
<comment type="caution">
    <text evidence="5">The sequence shown here is derived from an EMBL/GenBank/DDBJ whole genome shotgun (WGS) entry which is preliminary data.</text>
</comment>
<dbReference type="SMART" id="SM00342">
    <property type="entry name" value="HTH_ARAC"/>
    <property type="match status" value="1"/>
</dbReference>
<dbReference type="InterPro" id="IPR018060">
    <property type="entry name" value="HTH_AraC"/>
</dbReference>
<dbReference type="PANTHER" id="PTHR47504:SF5">
    <property type="entry name" value="RIGHT ORIGIN-BINDING PROTEIN"/>
    <property type="match status" value="1"/>
</dbReference>
<keyword evidence="1" id="KW-0805">Transcription regulation</keyword>
<dbReference type="Pfam" id="PF12833">
    <property type="entry name" value="HTH_18"/>
    <property type="match status" value="1"/>
</dbReference>
<protein>
    <submittedName>
        <fullName evidence="5">AraC family transcriptional regulator</fullName>
    </submittedName>
</protein>
<dbReference type="InterPro" id="IPR050959">
    <property type="entry name" value="MarA-like"/>
</dbReference>
<evidence type="ECO:0000313" key="5">
    <source>
        <dbReference type="EMBL" id="OUO02451.1"/>
    </source>
</evidence>
<organism evidence="5 6">
    <name type="scientific">Bacteroides clarus</name>
    <dbReference type="NCBI Taxonomy" id="626929"/>
    <lineage>
        <taxon>Bacteria</taxon>
        <taxon>Pseudomonadati</taxon>
        <taxon>Bacteroidota</taxon>
        <taxon>Bacteroidia</taxon>
        <taxon>Bacteroidales</taxon>
        <taxon>Bacteroidaceae</taxon>
        <taxon>Bacteroides</taxon>
    </lineage>
</organism>
<dbReference type="PANTHER" id="PTHR47504">
    <property type="entry name" value="RIGHT ORIGIN-BINDING PROTEIN"/>
    <property type="match status" value="1"/>
</dbReference>
<reference evidence="6" key="1">
    <citation type="submission" date="2017-04" db="EMBL/GenBank/DDBJ databases">
        <title>Function of individual gut microbiota members based on whole genome sequencing of pure cultures obtained from chicken caecum.</title>
        <authorList>
            <person name="Medvecky M."/>
            <person name="Cejkova D."/>
            <person name="Polansky O."/>
            <person name="Karasova D."/>
            <person name="Kubasova T."/>
            <person name="Cizek A."/>
            <person name="Rychlik I."/>
        </authorList>
    </citation>
    <scope>NUCLEOTIDE SEQUENCE [LARGE SCALE GENOMIC DNA]</scope>
    <source>
        <strain evidence="6">An43</strain>
    </source>
</reference>
<dbReference type="GO" id="GO:0003700">
    <property type="term" value="F:DNA-binding transcription factor activity"/>
    <property type="evidence" value="ECO:0007669"/>
    <property type="project" value="InterPro"/>
</dbReference>
<feature type="domain" description="HTH araC/xylS-type" evidence="4">
    <location>
        <begin position="181"/>
        <end position="279"/>
    </location>
</feature>
<dbReference type="SUPFAM" id="SSF46689">
    <property type="entry name" value="Homeodomain-like"/>
    <property type="match status" value="1"/>
</dbReference>
<dbReference type="GO" id="GO:0043565">
    <property type="term" value="F:sequence-specific DNA binding"/>
    <property type="evidence" value="ECO:0007669"/>
    <property type="project" value="InterPro"/>
</dbReference>
<gene>
    <name evidence="5" type="ORF">B5F97_02715</name>
</gene>
<dbReference type="PROSITE" id="PS01124">
    <property type="entry name" value="HTH_ARAC_FAMILY_2"/>
    <property type="match status" value="1"/>
</dbReference>
<accession>A0A1Y3Z7G1</accession>
<dbReference type="EMBL" id="NFII01000002">
    <property type="protein sequence ID" value="OUO02451.1"/>
    <property type="molecule type" value="Genomic_DNA"/>
</dbReference>
<evidence type="ECO:0000259" key="4">
    <source>
        <dbReference type="PROSITE" id="PS01124"/>
    </source>
</evidence>